<dbReference type="STRING" id="97359.A0A550C7C8"/>
<keyword evidence="2" id="KW-0539">Nucleus</keyword>
<dbReference type="GO" id="GO:0008270">
    <property type="term" value="F:zinc ion binding"/>
    <property type="evidence" value="ECO:0007669"/>
    <property type="project" value="InterPro"/>
</dbReference>
<proteinExistence type="predicted"/>
<feature type="region of interest" description="Disordered" evidence="3">
    <location>
        <begin position="594"/>
        <end position="647"/>
    </location>
</feature>
<accession>A0A550C7C8</accession>
<dbReference type="PROSITE" id="PS00463">
    <property type="entry name" value="ZN2_CY6_FUNGAL_1"/>
    <property type="match status" value="1"/>
</dbReference>
<dbReference type="InterPro" id="IPR001138">
    <property type="entry name" value="Zn2Cys6_DnaBD"/>
</dbReference>
<dbReference type="AlphaFoldDB" id="A0A550C7C8"/>
<evidence type="ECO:0000313" key="5">
    <source>
        <dbReference type="EMBL" id="TRM60710.1"/>
    </source>
</evidence>
<keyword evidence="6" id="KW-1185">Reference proteome</keyword>
<dbReference type="SUPFAM" id="SSF57701">
    <property type="entry name" value="Zn2/Cys6 DNA-binding domain"/>
    <property type="match status" value="1"/>
</dbReference>
<dbReference type="CDD" id="cd00067">
    <property type="entry name" value="GAL4"/>
    <property type="match status" value="1"/>
</dbReference>
<dbReference type="InterPro" id="IPR050613">
    <property type="entry name" value="Sec_Metabolite_Reg"/>
</dbReference>
<dbReference type="Pfam" id="PF00172">
    <property type="entry name" value="Zn_clus"/>
    <property type="match status" value="1"/>
</dbReference>
<dbReference type="OrthoDB" id="2885992at2759"/>
<comment type="caution">
    <text evidence="5">The sequence shown here is derived from an EMBL/GenBank/DDBJ whole genome shotgun (WGS) entry which is preliminary data.</text>
</comment>
<dbReference type="Proteomes" id="UP000320762">
    <property type="component" value="Unassembled WGS sequence"/>
</dbReference>
<dbReference type="GO" id="GO:0000981">
    <property type="term" value="F:DNA-binding transcription factor activity, RNA polymerase II-specific"/>
    <property type="evidence" value="ECO:0007669"/>
    <property type="project" value="InterPro"/>
</dbReference>
<sequence length="752" mass="83479">MATQASKRAPVSCQECRRSKTKCNKVFPCESCIKRGLQDICPQGRVSTERTDISQTLRSDVRKMTAEAAALRVRVRELERALGDAGVGVPVTSDNVFGRTDECWWLANAIGSLAIVDEGEGRDVAHVDTKPEEVIKAAPDPLLRLATWDATVPPQIFELTRTFPFGPCGTRPSVDIFRPFMPSLEEALALTRAFYDGAALFFNPVPETVFMSEIIEPIYLSGAAPDPALVHPHRLSTMFTVISLGAYYRPDDPMRFQRLHVYRMMARGAFSLDGVFNGASAATVQALLMFIASMASMLIILDDENKDETTLLLGICTRLAIAVNRDCCSTQFTIDEIQNRRWAFWELCNYENINSMVIGVQPTLLDQWMDVPFPDDLNPYLTVEGEVEMGFNAWKHHFTRDCDALALRFMFSKDLPPYAELQRASDVVEHYPAPSHLCFPYGNLERITDPVFPDDVTMTTDVWEAQNLIWVAGHHASALRGDIADPMEHEYGDSIRAIYNSSRRTIYTISCMLHFHGVLAHKRWKYFASYYFGAVTSMAMIILEKPRTSLVPDLVRWLEYAIPVFVRATASSEYRFLDTVAVVMSRLLGQVRRRVREPGAPSRGARGSAKGTTRSASRSRRGRLAGGASTTGSLGGRPHRKIVPRRPTYGCLGDEEVQMYAALELELELGRAMGAPDTGGQGGSKKSPVGSDESAQSSAGEVPDNSMLDIWMDAMASGVQENGSVSSDCSSQTRMFGAYTTGTHWMEQLNGW</sequence>
<protein>
    <recommendedName>
        <fullName evidence="4">Zn(2)-C6 fungal-type domain-containing protein</fullName>
    </recommendedName>
</protein>
<comment type="subcellular location">
    <subcellularLocation>
        <location evidence="1">Nucleus</location>
    </subcellularLocation>
</comment>
<dbReference type="PANTHER" id="PTHR31001:SF88">
    <property type="entry name" value="TRANSCRIPTION FACTOR PDR3"/>
    <property type="match status" value="1"/>
</dbReference>
<evidence type="ECO:0000313" key="6">
    <source>
        <dbReference type="Proteomes" id="UP000320762"/>
    </source>
</evidence>
<evidence type="ECO:0000256" key="2">
    <source>
        <dbReference type="ARBA" id="ARBA00023242"/>
    </source>
</evidence>
<dbReference type="PROSITE" id="PS50048">
    <property type="entry name" value="ZN2_CY6_FUNGAL_2"/>
    <property type="match status" value="1"/>
</dbReference>
<reference evidence="5 6" key="1">
    <citation type="journal article" date="2019" name="New Phytol.">
        <title>Comparative genomics reveals unique wood-decay strategies and fruiting body development in the Schizophyllaceae.</title>
        <authorList>
            <person name="Almasi E."/>
            <person name="Sahu N."/>
            <person name="Krizsan K."/>
            <person name="Balint B."/>
            <person name="Kovacs G.M."/>
            <person name="Kiss B."/>
            <person name="Cseklye J."/>
            <person name="Drula E."/>
            <person name="Henrissat B."/>
            <person name="Nagy I."/>
            <person name="Chovatia M."/>
            <person name="Adam C."/>
            <person name="LaButti K."/>
            <person name="Lipzen A."/>
            <person name="Riley R."/>
            <person name="Grigoriev I.V."/>
            <person name="Nagy L.G."/>
        </authorList>
    </citation>
    <scope>NUCLEOTIDE SEQUENCE [LARGE SCALE GENOMIC DNA]</scope>
    <source>
        <strain evidence="5 6">NL-1724</strain>
    </source>
</reference>
<feature type="domain" description="Zn(2)-C6 fungal-type" evidence="4">
    <location>
        <begin position="12"/>
        <end position="41"/>
    </location>
</feature>
<dbReference type="InterPro" id="IPR036864">
    <property type="entry name" value="Zn2-C6_fun-type_DNA-bd_sf"/>
</dbReference>
<dbReference type="GO" id="GO:0005634">
    <property type="term" value="C:nucleus"/>
    <property type="evidence" value="ECO:0007669"/>
    <property type="project" value="UniProtKB-SubCell"/>
</dbReference>
<dbReference type="CDD" id="cd12148">
    <property type="entry name" value="fungal_TF_MHR"/>
    <property type="match status" value="1"/>
</dbReference>
<dbReference type="Gene3D" id="4.10.240.10">
    <property type="entry name" value="Zn(2)-C6 fungal-type DNA-binding domain"/>
    <property type="match status" value="1"/>
</dbReference>
<dbReference type="PANTHER" id="PTHR31001">
    <property type="entry name" value="UNCHARACTERIZED TRANSCRIPTIONAL REGULATORY PROTEIN"/>
    <property type="match status" value="1"/>
</dbReference>
<gene>
    <name evidence="5" type="ORF">BD626DRAFT_503612</name>
</gene>
<evidence type="ECO:0000256" key="3">
    <source>
        <dbReference type="SAM" id="MobiDB-lite"/>
    </source>
</evidence>
<feature type="region of interest" description="Disordered" evidence="3">
    <location>
        <begin position="673"/>
        <end position="703"/>
    </location>
</feature>
<evidence type="ECO:0000256" key="1">
    <source>
        <dbReference type="ARBA" id="ARBA00004123"/>
    </source>
</evidence>
<organism evidence="5 6">
    <name type="scientific">Schizophyllum amplum</name>
    <dbReference type="NCBI Taxonomy" id="97359"/>
    <lineage>
        <taxon>Eukaryota</taxon>
        <taxon>Fungi</taxon>
        <taxon>Dikarya</taxon>
        <taxon>Basidiomycota</taxon>
        <taxon>Agaricomycotina</taxon>
        <taxon>Agaricomycetes</taxon>
        <taxon>Agaricomycetidae</taxon>
        <taxon>Agaricales</taxon>
        <taxon>Schizophyllaceae</taxon>
        <taxon>Schizophyllum</taxon>
    </lineage>
</organism>
<dbReference type="SMART" id="SM00066">
    <property type="entry name" value="GAL4"/>
    <property type="match status" value="1"/>
</dbReference>
<name>A0A550C7C8_9AGAR</name>
<dbReference type="EMBL" id="VDMD01000020">
    <property type="protein sequence ID" value="TRM60710.1"/>
    <property type="molecule type" value="Genomic_DNA"/>
</dbReference>
<evidence type="ECO:0000259" key="4">
    <source>
        <dbReference type="PROSITE" id="PS50048"/>
    </source>
</evidence>